<dbReference type="EMBL" id="JACSDY010000018">
    <property type="protein sequence ID" value="KAF7399974.1"/>
    <property type="molecule type" value="Genomic_DNA"/>
</dbReference>
<organism evidence="2 3">
    <name type="scientific">Vespula pensylvanica</name>
    <name type="common">Western yellow jacket</name>
    <name type="synonym">Wasp</name>
    <dbReference type="NCBI Taxonomy" id="30213"/>
    <lineage>
        <taxon>Eukaryota</taxon>
        <taxon>Metazoa</taxon>
        <taxon>Ecdysozoa</taxon>
        <taxon>Arthropoda</taxon>
        <taxon>Hexapoda</taxon>
        <taxon>Insecta</taxon>
        <taxon>Pterygota</taxon>
        <taxon>Neoptera</taxon>
        <taxon>Endopterygota</taxon>
        <taxon>Hymenoptera</taxon>
        <taxon>Apocrita</taxon>
        <taxon>Aculeata</taxon>
        <taxon>Vespoidea</taxon>
        <taxon>Vespidae</taxon>
        <taxon>Vespinae</taxon>
        <taxon>Vespula</taxon>
    </lineage>
</organism>
<accession>A0A834K7V4</accession>
<sequence>MASYHSSLLSRPAEPKWPPVRDVMISRAPRKPTLPLLPTVEHYGLPRGPDSTSTNDLDEPPLGPTSTPFGLCPFTSPMSKGQNLRDDS</sequence>
<evidence type="ECO:0000256" key="1">
    <source>
        <dbReference type="SAM" id="MobiDB-lite"/>
    </source>
</evidence>
<evidence type="ECO:0000313" key="2">
    <source>
        <dbReference type="EMBL" id="KAF7399974.1"/>
    </source>
</evidence>
<reference evidence="2" key="1">
    <citation type="journal article" date="2020" name="G3 (Bethesda)">
        <title>High-Quality Assemblies for Three Invasive Social Wasps from the &lt;i&gt;Vespula&lt;/i&gt; Genus.</title>
        <authorList>
            <person name="Harrop T.W.R."/>
            <person name="Guhlin J."/>
            <person name="McLaughlin G.M."/>
            <person name="Permina E."/>
            <person name="Stockwell P."/>
            <person name="Gilligan J."/>
            <person name="Le Lec M.F."/>
            <person name="Gruber M.A.M."/>
            <person name="Quinn O."/>
            <person name="Lovegrove M."/>
            <person name="Duncan E.J."/>
            <person name="Remnant E.J."/>
            <person name="Van Eeckhoven J."/>
            <person name="Graham B."/>
            <person name="Knapp R.A."/>
            <person name="Langford K.W."/>
            <person name="Kronenberg Z."/>
            <person name="Press M.O."/>
            <person name="Eacker S.M."/>
            <person name="Wilson-Rankin E.E."/>
            <person name="Purcell J."/>
            <person name="Lester P.J."/>
            <person name="Dearden P.K."/>
        </authorList>
    </citation>
    <scope>NUCLEOTIDE SEQUENCE</scope>
    <source>
        <strain evidence="2">Volc-1</strain>
    </source>
</reference>
<name>A0A834K7V4_VESPE</name>
<keyword evidence="3" id="KW-1185">Reference proteome</keyword>
<evidence type="ECO:0000313" key="3">
    <source>
        <dbReference type="Proteomes" id="UP000600918"/>
    </source>
</evidence>
<comment type="caution">
    <text evidence="2">The sequence shown here is derived from an EMBL/GenBank/DDBJ whole genome shotgun (WGS) entry which is preliminary data.</text>
</comment>
<protein>
    <submittedName>
        <fullName evidence="2">Uncharacterized protein</fullName>
    </submittedName>
</protein>
<dbReference type="AlphaFoldDB" id="A0A834K7V4"/>
<proteinExistence type="predicted"/>
<gene>
    <name evidence="2" type="ORF">H0235_015711</name>
</gene>
<dbReference type="Proteomes" id="UP000600918">
    <property type="component" value="Unassembled WGS sequence"/>
</dbReference>
<feature type="region of interest" description="Disordered" evidence="1">
    <location>
        <begin position="1"/>
        <end position="20"/>
    </location>
</feature>
<feature type="region of interest" description="Disordered" evidence="1">
    <location>
        <begin position="28"/>
        <end position="88"/>
    </location>
</feature>